<accession>A0A2P2R044</accession>
<reference evidence="1" key="1">
    <citation type="submission" date="2018-02" db="EMBL/GenBank/DDBJ databases">
        <title>Rhizophora mucronata_Transcriptome.</title>
        <authorList>
            <person name="Meera S.P."/>
            <person name="Sreeshan A."/>
            <person name="Augustine A."/>
        </authorList>
    </citation>
    <scope>NUCLEOTIDE SEQUENCE</scope>
    <source>
        <tissue evidence="1">Leaf</tissue>
    </source>
</reference>
<proteinExistence type="predicted"/>
<organism evidence="1">
    <name type="scientific">Rhizophora mucronata</name>
    <name type="common">Asiatic mangrove</name>
    <dbReference type="NCBI Taxonomy" id="61149"/>
    <lineage>
        <taxon>Eukaryota</taxon>
        <taxon>Viridiplantae</taxon>
        <taxon>Streptophyta</taxon>
        <taxon>Embryophyta</taxon>
        <taxon>Tracheophyta</taxon>
        <taxon>Spermatophyta</taxon>
        <taxon>Magnoliopsida</taxon>
        <taxon>eudicotyledons</taxon>
        <taxon>Gunneridae</taxon>
        <taxon>Pentapetalae</taxon>
        <taxon>rosids</taxon>
        <taxon>fabids</taxon>
        <taxon>Malpighiales</taxon>
        <taxon>Rhizophoraceae</taxon>
        <taxon>Rhizophora</taxon>
    </lineage>
</organism>
<sequence length="34" mass="3937">MLTHPWDFETGKVLDITPGKNKGIYQFLGKRTMI</sequence>
<dbReference type="AlphaFoldDB" id="A0A2P2R044"/>
<dbReference type="EMBL" id="GGEC01092134">
    <property type="protein sequence ID" value="MBX72618.1"/>
    <property type="molecule type" value="Transcribed_RNA"/>
</dbReference>
<protein>
    <submittedName>
        <fullName evidence="1">Uncharacterized protein</fullName>
    </submittedName>
</protein>
<evidence type="ECO:0000313" key="1">
    <source>
        <dbReference type="EMBL" id="MBX72618.1"/>
    </source>
</evidence>
<name>A0A2P2R044_RHIMU</name>